<sequence length="284" mass="32925">MSDNPKKVEKQTQEIDRFDLLVDAHFKLKEWSLGQVEIHRGTGGIGTEIVTRLGNGAVEHRLAIPQEPFPDYVIGFQSLRINYVDRSVIEFLQNNRRLFESKETNLFIGTFINQNRRWEIIWHRIWPLINGNICVFYLSSSELGCLRRFSPTILRDYAKLRLINSFDCLFPKFPADDSAGASSAQAVAKWLLTPRGDGLPKVLKCDFCSERMEGLKMEFVNSTDAGEEWLLVRCPIERDEDKWAKWEKEAVRWEWRHQWNRIIIDFDDRAIGDGMLDANGGSSE</sequence>
<evidence type="ECO:0000313" key="3">
    <source>
        <dbReference type="WBParaSite" id="Gr19_v10_g12747.t1"/>
    </source>
</evidence>
<dbReference type="WBParaSite" id="Gr19_v10_g11515.t1">
    <property type="protein sequence ID" value="Gr19_v10_g11515.t1"/>
    <property type="gene ID" value="Gr19_v10_g11515"/>
</dbReference>
<evidence type="ECO:0000313" key="1">
    <source>
        <dbReference type="Proteomes" id="UP000887572"/>
    </source>
</evidence>
<organism evidence="1 2">
    <name type="scientific">Globodera rostochiensis</name>
    <name type="common">Golden nematode worm</name>
    <name type="synonym">Heterodera rostochiensis</name>
    <dbReference type="NCBI Taxonomy" id="31243"/>
    <lineage>
        <taxon>Eukaryota</taxon>
        <taxon>Metazoa</taxon>
        <taxon>Ecdysozoa</taxon>
        <taxon>Nematoda</taxon>
        <taxon>Chromadorea</taxon>
        <taxon>Rhabditida</taxon>
        <taxon>Tylenchina</taxon>
        <taxon>Tylenchomorpha</taxon>
        <taxon>Tylenchoidea</taxon>
        <taxon>Heteroderidae</taxon>
        <taxon>Heteroderinae</taxon>
        <taxon>Globodera</taxon>
    </lineage>
</organism>
<reference evidence="2 3" key="1">
    <citation type="submission" date="2022-11" db="UniProtKB">
        <authorList>
            <consortium name="WormBaseParasite"/>
        </authorList>
    </citation>
    <scope>IDENTIFICATION</scope>
</reference>
<keyword evidence="1" id="KW-1185">Reference proteome</keyword>
<protein>
    <submittedName>
        <fullName evidence="2 3">Uncharacterized protein</fullName>
    </submittedName>
</protein>
<dbReference type="WBParaSite" id="Gr19_v10_g12747.t1">
    <property type="protein sequence ID" value="Gr19_v10_g12747.t1"/>
    <property type="gene ID" value="Gr19_v10_g12747"/>
</dbReference>
<accession>A0A914GWY2</accession>
<name>A0A914GWY2_GLORO</name>
<dbReference type="AlphaFoldDB" id="A0A914GWY2"/>
<proteinExistence type="predicted"/>
<evidence type="ECO:0000313" key="2">
    <source>
        <dbReference type="WBParaSite" id="Gr19_v10_g11515.t1"/>
    </source>
</evidence>
<dbReference type="Proteomes" id="UP000887572">
    <property type="component" value="Unplaced"/>
</dbReference>